<keyword evidence="2" id="KW-1185">Reference proteome</keyword>
<proteinExistence type="predicted"/>
<dbReference type="Proteomes" id="UP000036681">
    <property type="component" value="Unplaced"/>
</dbReference>
<evidence type="ECO:0000313" key="2">
    <source>
        <dbReference type="Proteomes" id="UP000036681"/>
    </source>
</evidence>
<protein>
    <submittedName>
        <fullName evidence="3">Uncharacterized protein</fullName>
    </submittedName>
</protein>
<organism evidence="2 3">
    <name type="scientific">Ascaris lumbricoides</name>
    <name type="common">Giant roundworm</name>
    <dbReference type="NCBI Taxonomy" id="6252"/>
    <lineage>
        <taxon>Eukaryota</taxon>
        <taxon>Metazoa</taxon>
        <taxon>Ecdysozoa</taxon>
        <taxon>Nematoda</taxon>
        <taxon>Chromadorea</taxon>
        <taxon>Rhabditida</taxon>
        <taxon>Spirurina</taxon>
        <taxon>Ascaridomorpha</taxon>
        <taxon>Ascaridoidea</taxon>
        <taxon>Ascarididae</taxon>
        <taxon>Ascaris</taxon>
    </lineage>
</organism>
<feature type="compositionally biased region" description="Polar residues" evidence="1">
    <location>
        <begin position="70"/>
        <end position="85"/>
    </location>
</feature>
<reference evidence="3" key="1">
    <citation type="submission" date="2016-05" db="UniProtKB">
        <authorList>
            <consortium name="WormBaseParasite"/>
        </authorList>
    </citation>
    <scope>IDENTIFICATION</scope>
</reference>
<feature type="compositionally biased region" description="Basic and acidic residues" evidence="1">
    <location>
        <begin position="101"/>
        <end position="115"/>
    </location>
</feature>
<dbReference type="AlphaFoldDB" id="A0A0M3IJ98"/>
<sequence>MLYIFGFYVYVTSFFIRNEEKERKRRRHERKARYRQPEAVVVGSDSRKPSKESLEKRSSGDSGSDRNKSTVEQYANESINHQMSENSEKISRKVPTNKAAKKGDQIYRPSNERQTVKNSRVSQVRKEDESQSDSSDTDDTTPKKLKKKEVANYLIEDGDQIYRPSNERQTVKNSRVSQVRKEDESQSDSSDTDDTTPKKLKKKEVANYLIEDIASGTLSFRYRAPFDQQLIPFGIKLQAESSTSYKPYANEVGVNIEE</sequence>
<dbReference type="WBParaSite" id="ALUE_0001870101-mRNA-1">
    <property type="protein sequence ID" value="ALUE_0001870101-mRNA-1"/>
    <property type="gene ID" value="ALUE_0001870101"/>
</dbReference>
<evidence type="ECO:0000313" key="3">
    <source>
        <dbReference type="WBParaSite" id="ALUE_0001870101-mRNA-1"/>
    </source>
</evidence>
<feature type="compositionally biased region" description="Basic and acidic residues" evidence="1">
    <location>
        <begin position="45"/>
        <end position="69"/>
    </location>
</feature>
<accession>A0A0M3IJ98</accession>
<evidence type="ECO:0000256" key="1">
    <source>
        <dbReference type="SAM" id="MobiDB-lite"/>
    </source>
</evidence>
<feature type="region of interest" description="Disordered" evidence="1">
    <location>
        <begin position="21"/>
        <end position="202"/>
    </location>
</feature>
<name>A0A0M3IJ98_ASCLU</name>
<feature type="compositionally biased region" description="Basic residues" evidence="1">
    <location>
        <begin position="23"/>
        <end position="34"/>
    </location>
</feature>